<organism evidence="1 2">
    <name type="scientific">Yeosuana aromativorans</name>
    <dbReference type="NCBI Taxonomy" id="288019"/>
    <lineage>
        <taxon>Bacteria</taxon>
        <taxon>Pseudomonadati</taxon>
        <taxon>Bacteroidota</taxon>
        <taxon>Flavobacteriia</taxon>
        <taxon>Flavobacteriales</taxon>
        <taxon>Flavobacteriaceae</taxon>
        <taxon>Yeosuana</taxon>
    </lineage>
</organism>
<gene>
    <name evidence="1" type="ORF">GCM10007962_07640</name>
</gene>
<dbReference type="AlphaFoldDB" id="A0A8J3FE88"/>
<dbReference type="EMBL" id="BMNR01000002">
    <property type="protein sequence ID" value="GGK15840.1"/>
    <property type="molecule type" value="Genomic_DNA"/>
</dbReference>
<evidence type="ECO:0000313" key="2">
    <source>
        <dbReference type="Proteomes" id="UP000612329"/>
    </source>
</evidence>
<protein>
    <recommendedName>
        <fullName evidence="3">Sigma-70 family RNA polymerase sigma factor</fullName>
    </recommendedName>
</protein>
<keyword evidence="2" id="KW-1185">Reference proteome</keyword>
<evidence type="ECO:0008006" key="3">
    <source>
        <dbReference type="Google" id="ProtNLM"/>
    </source>
</evidence>
<name>A0A8J3FE88_9FLAO</name>
<proteinExistence type="predicted"/>
<reference evidence="1" key="2">
    <citation type="submission" date="2020-09" db="EMBL/GenBank/DDBJ databases">
        <authorList>
            <person name="Sun Q."/>
            <person name="Ohkuma M."/>
        </authorList>
    </citation>
    <scope>NUCLEOTIDE SEQUENCE</scope>
    <source>
        <strain evidence="1">JCM 12862</strain>
    </source>
</reference>
<dbReference type="RefSeq" id="WP_188650222.1">
    <property type="nucleotide sequence ID" value="NZ_BMNR01000002.1"/>
</dbReference>
<evidence type="ECO:0000313" key="1">
    <source>
        <dbReference type="EMBL" id="GGK15840.1"/>
    </source>
</evidence>
<reference evidence="1" key="1">
    <citation type="journal article" date="2014" name="Int. J. Syst. Evol. Microbiol.">
        <title>Complete genome sequence of Corynebacterium casei LMG S-19264T (=DSM 44701T), isolated from a smear-ripened cheese.</title>
        <authorList>
            <consortium name="US DOE Joint Genome Institute (JGI-PGF)"/>
            <person name="Walter F."/>
            <person name="Albersmeier A."/>
            <person name="Kalinowski J."/>
            <person name="Ruckert C."/>
        </authorList>
    </citation>
    <scope>NUCLEOTIDE SEQUENCE</scope>
    <source>
        <strain evidence="1">JCM 12862</strain>
    </source>
</reference>
<dbReference type="Proteomes" id="UP000612329">
    <property type="component" value="Unassembled WGS sequence"/>
</dbReference>
<sequence length="230" mass="26811">MCTLDKLNDKATKTAFDKRVITATQHLHTYVKHRLYIAESTRIIPKNMYTSNGIIDDAIAQFYENGYDIDSDVSTIKLKLFKLVDTNLDNLFKTEAFHQNTVSTNSILEEELDDLEEQYTMDADWDFVMNEELNDISYKQDHKHKHLFLYDDNDSSVLSALDIEDVAAHKSKKILGSLYTWLPLNVSSVIDLLVFGKLNFEEISKVKSIEKKRVEFIYEEVKRQFKDHLD</sequence>
<comment type="caution">
    <text evidence="1">The sequence shown here is derived from an EMBL/GenBank/DDBJ whole genome shotgun (WGS) entry which is preliminary data.</text>
</comment>
<accession>A0A8J3FE88</accession>